<dbReference type="SUPFAM" id="SSF102114">
    <property type="entry name" value="Radical SAM enzymes"/>
    <property type="match status" value="1"/>
</dbReference>
<sequence length="469" mass="54339">MRICNTGLNFFQVNNDLGDCRICAWTTDCYVGNLIDQSYEEIWNGKRACALRNRLINQDYSKCIIDNCPYLSRNEIDKHVVDIDDIPEYPEQLSLSYDNVCNYNCSTCDIHERYNAADKDQMQQRFDKIEEELKKVFPHVKEISANGQGELFASKRTLKMLSEWKPLAPAKECKVSLETNGSLFDEEHWKQIENLGQYNLSVSVTVMSFDEYTYQQLSGVRYPISRIENNLRFIKSLREKGIINYLELATVVQERNFRQLPDFTRRCIEEFGADEVRLRYFLPWGKYSADIEWFADVRNPYHPYNKEFLEIMKNPIFKHPKVNDWSGGRGSLLGEHPYKKKYDKALAKLKILDMYIHDRTQFAEKLKGAVSNDKPIVVYGVGEIGRLILDQLAGNYTDICALDRNAVMNAYQGIKISCPDCEKVSIDGCQVIITPIGDDNNIEMYLKQFGCPDQFIEIDSLFGETIKNT</sequence>
<evidence type="ECO:0000256" key="2">
    <source>
        <dbReference type="ARBA" id="ARBA00022723"/>
    </source>
</evidence>
<proteinExistence type="predicted"/>
<dbReference type="KEGG" id="bpb:bpr_I2186"/>
<keyword evidence="1" id="KW-0949">S-adenosyl-L-methionine</keyword>
<evidence type="ECO:0000313" key="6">
    <source>
        <dbReference type="EMBL" id="ADL34919.1"/>
    </source>
</evidence>
<dbReference type="CDD" id="cd21109">
    <property type="entry name" value="SPASM"/>
    <property type="match status" value="1"/>
</dbReference>
<evidence type="ECO:0000256" key="1">
    <source>
        <dbReference type="ARBA" id="ARBA00022691"/>
    </source>
</evidence>
<dbReference type="STRING" id="515622.bpr_I2186"/>
<dbReference type="PANTHER" id="PTHR11228:SF7">
    <property type="entry name" value="PQQA PEPTIDE CYCLASE"/>
    <property type="match status" value="1"/>
</dbReference>
<dbReference type="CDD" id="cd01335">
    <property type="entry name" value="Radical_SAM"/>
    <property type="match status" value="1"/>
</dbReference>
<dbReference type="GO" id="GO:0046872">
    <property type="term" value="F:metal ion binding"/>
    <property type="evidence" value="ECO:0007669"/>
    <property type="project" value="UniProtKB-KW"/>
</dbReference>
<keyword evidence="4" id="KW-0411">Iron-sulfur</keyword>
<organism evidence="6 7">
    <name type="scientific">Butyrivibrio proteoclasticus (strain ATCC 51982 / DSM 14932 / B316)</name>
    <name type="common">Clostridium proteoclasticum</name>
    <dbReference type="NCBI Taxonomy" id="515622"/>
    <lineage>
        <taxon>Bacteria</taxon>
        <taxon>Bacillati</taxon>
        <taxon>Bacillota</taxon>
        <taxon>Clostridia</taxon>
        <taxon>Lachnospirales</taxon>
        <taxon>Lachnospiraceae</taxon>
        <taxon>Butyrivibrio</taxon>
    </lineage>
</organism>
<dbReference type="PANTHER" id="PTHR11228">
    <property type="entry name" value="RADICAL SAM DOMAIN PROTEIN"/>
    <property type="match status" value="1"/>
</dbReference>
<dbReference type="EMBL" id="CP001810">
    <property type="protein sequence ID" value="ADL34919.1"/>
    <property type="molecule type" value="Genomic_DNA"/>
</dbReference>
<dbReference type="Pfam" id="PF13186">
    <property type="entry name" value="SPASM"/>
    <property type="match status" value="1"/>
</dbReference>
<protein>
    <submittedName>
        <fullName evidence="6">Radical SAM domain-containing protein</fullName>
    </submittedName>
</protein>
<keyword evidence="2" id="KW-0479">Metal-binding</keyword>
<dbReference type="Proteomes" id="UP000001299">
    <property type="component" value="Chromosome 1"/>
</dbReference>
<feature type="domain" description="Radical SAM core" evidence="5">
    <location>
        <begin position="87"/>
        <end position="329"/>
    </location>
</feature>
<dbReference type="HOGENOM" id="CLU_598243_0_0_9"/>
<keyword evidence="7" id="KW-1185">Reference proteome</keyword>
<dbReference type="Pfam" id="PF04055">
    <property type="entry name" value="Radical_SAM"/>
    <property type="match status" value="1"/>
</dbReference>
<dbReference type="InterPro" id="IPR023885">
    <property type="entry name" value="4Fe4S-binding_SPASM_dom"/>
</dbReference>
<evidence type="ECO:0000256" key="3">
    <source>
        <dbReference type="ARBA" id="ARBA00023004"/>
    </source>
</evidence>
<reference evidence="6 7" key="1">
    <citation type="journal article" date="2010" name="PLoS ONE">
        <title>The glycobiome of the rumen bacterium Butyrivibrio proteoclasticus B316(T) highlights adaptation to a polysaccharide-rich environment.</title>
        <authorList>
            <person name="Kelly W.J."/>
            <person name="Leahy S.C."/>
            <person name="Altermann E."/>
            <person name="Yeoman C.J."/>
            <person name="Dunne J.C."/>
            <person name="Kong Z."/>
            <person name="Pacheco D.M."/>
            <person name="Li D."/>
            <person name="Noel S.J."/>
            <person name="Moon C.D."/>
            <person name="Cookson A.L."/>
            <person name="Attwood G.T."/>
        </authorList>
    </citation>
    <scope>NUCLEOTIDE SEQUENCE [LARGE SCALE GENOMIC DNA]</scope>
    <source>
        <strain evidence="7">ATCC 51982 / DSM 14932 / B316</strain>
    </source>
</reference>
<dbReference type="RefSeq" id="WP_013281572.1">
    <property type="nucleotide sequence ID" value="NC_014387.1"/>
</dbReference>
<evidence type="ECO:0000259" key="5">
    <source>
        <dbReference type="PROSITE" id="PS51918"/>
    </source>
</evidence>
<dbReference type="InterPro" id="IPR058240">
    <property type="entry name" value="rSAM_sf"/>
</dbReference>
<dbReference type="GO" id="GO:0051536">
    <property type="term" value="F:iron-sulfur cluster binding"/>
    <property type="evidence" value="ECO:0007669"/>
    <property type="project" value="UniProtKB-KW"/>
</dbReference>
<dbReference type="InterPro" id="IPR013785">
    <property type="entry name" value="Aldolase_TIM"/>
</dbReference>
<dbReference type="SFLD" id="SFLDS00029">
    <property type="entry name" value="Radical_SAM"/>
    <property type="match status" value="1"/>
</dbReference>
<evidence type="ECO:0000313" key="7">
    <source>
        <dbReference type="Proteomes" id="UP000001299"/>
    </source>
</evidence>
<dbReference type="GO" id="GO:0003824">
    <property type="term" value="F:catalytic activity"/>
    <property type="evidence" value="ECO:0007669"/>
    <property type="project" value="InterPro"/>
</dbReference>
<accession>E0RX11</accession>
<keyword evidence="3" id="KW-0408">Iron</keyword>
<evidence type="ECO:0000256" key="4">
    <source>
        <dbReference type="ARBA" id="ARBA00023014"/>
    </source>
</evidence>
<dbReference type="eggNOG" id="COG0535">
    <property type="taxonomic scope" value="Bacteria"/>
</dbReference>
<gene>
    <name evidence="6" type="ordered locus">bpr_I2186</name>
</gene>
<dbReference type="PROSITE" id="PS51918">
    <property type="entry name" value="RADICAL_SAM"/>
    <property type="match status" value="1"/>
</dbReference>
<dbReference type="InterPro" id="IPR007197">
    <property type="entry name" value="rSAM"/>
</dbReference>
<dbReference type="InterPro" id="IPR050377">
    <property type="entry name" value="Radical_SAM_PqqE_MftC-like"/>
</dbReference>
<dbReference type="Gene3D" id="3.20.20.70">
    <property type="entry name" value="Aldolase class I"/>
    <property type="match status" value="2"/>
</dbReference>
<name>E0RX11_BUTPB</name>
<dbReference type="AlphaFoldDB" id="E0RX11"/>